<proteinExistence type="predicted"/>
<dbReference type="Proteomes" id="UP000887116">
    <property type="component" value="Unassembled WGS sequence"/>
</dbReference>
<evidence type="ECO:0000313" key="2">
    <source>
        <dbReference type="Proteomes" id="UP000887116"/>
    </source>
</evidence>
<keyword evidence="2" id="KW-1185">Reference proteome</keyword>
<organism evidence="1 2">
    <name type="scientific">Trichonephila clavata</name>
    <name type="common">Joro spider</name>
    <name type="synonym">Nephila clavata</name>
    <dbReference type="NCBI Taxonomy" id="2740835"/>
    <lineage>
        <taxon>Eukaryota</taxon>
        <taxon>Metazoa</taxon>
        <taxon>Ecdysozoa</taxon>
        <taxon>Arthropoda</taxon>
        <taxon>Chelicerata</taxon>
        <taxon>Arachnida</taxon>
        <taxon>Araneae</taxon>
        <taxon>Araneomorphae</taxon>
        <taxon>Entelegynae</taxon>
        <taxon>Araneoidea</taxon>
        <taxon>Nephilidae</taxon>
        <taxon>Trichonephila</taxon>
    </lineage>
</organism>
<dbReference type="EMBL" id="BMAO01023149">
    <property type="protein sequence ID" value="GFQ86986.1"/>
    <property type="molecule type" value="Genomic_DNA"/>
</dbReference>
<accession>A0A8X6KWS3</accession>
<gene>
    <name evidence="1" type="ORF">TNCT_359721</name>
</gene>
<sequence>MKYENCNGREFFLNNRSRTKSLELAQVADFPVANCWKMRRGNKTAAFFEFDLFLKQIQRQLLFKPGLSSLTTEFFTIGLAI</sequence>
<reference evidence="1" key="1">
    <citation type="submission" date="2020-07" db="EMBL/GenBank/DDBJ databases">
        <title>Multicomponent nature underlies the extraordinary mechanical properties of spider dragline silk.</title>
        <authorList>
            <person name="Kono N."/>
            <person name="Nakamura H."/>
            <person name="Mori M."/>
            <person name="Yoshida Y."/>
            <person name="Ohtoshi R."/>
            <person name="Malay A.D."/>
            <person name="Moran D.A.P."/>
            <person name="Tomita M."/>
            <person name="Numata K."/>
            <person name="Arakawa K."/>
        </authorList>
    </citation>
    <scope>NUCLEOTIDE SEQUENCE</scope>
</reference>
<dbReference type="AlphaFoldDB" id="A0A8X6KWS3"/>
<protein>
    <submittedName>
        <fullName evidence="1">Uncharacterized protein</fullName>
    </submittedName>
</protein>
<name>A0A8X6KWS3_TRICU</name>
<comment type="caution">
    <text evidence="1">The sequence shown here is derived from an EMBL/GenBank/DDBJ whole genome shotgun (WGS) entry which is preliminary data.</text>
</comment>
<evidence type="ECO:0000313" key="1">
    <source>
        <dbReference type="EMBL" id="GFQ86986.1"/>
    </source>
</evidence>